<dbReference type="InterPro" id="IPR051840">
    <property type="entry name" value="NifX/NifY_domain"/>
</dbReference>
<dbReference type="GO" id="GO:0051540">
    <property type="term" value="F:metal cluster binding"/>
    <property type="evidence" value="ECO:0007669"/>
    <property type="project" value="InterPro"/>
</dbReference>
<dbReference type="Gene3D" id="3.30.420.130">
    <property type="entry name" value="Dinitrogenase iron-molybdenum cofactor biosynthesis domain"/>
    <property type="match status" value="1"/>
</dbReference>
<feature type="chain" id="PRO_5013152908" evidence="4">
    <location>
        <begin position="16"/>
        <end position="232"/>
    </location>
</feature>
<evidence type="ECO:0000259" key="5">
    <source>
        <dbReference type="Pfam" id="PF02579"/>
    </source>
</evidence>
<evidence type="ECO:0000256" key="1">
    <source>
        <dbReference type="ARBA" id="ARBA00010285"/>
    </source>
</evidence>
<evidence type="ECO:0000256" key="4">
    <source>
        <dbReference type="SAM" id="SignalP"/>
    </source>
</evidence>
<dbReference type="InterPro" id="IPR036105">
    <property type="entry name" value="DiNase_FeMo-co_biosyn_sf"/>
</dbReference>
<gene>
    <name evidence="6" type="ORF">RSPPHO_02535</name>
</gene>
<keyword evidence="7" id="KW-1185">Reference proteome</keyword>
<keyword evidence="4" id="KW-0732">Signal</keyword>
<dbReference type="AlphaFoldDB" id="H6SMM6"/>
<name>H6SMM6_PARPM</name>
<feature type="region of interest" description="Disordered" evidence="3">
    <location>
        <begin position="21"/>
        <end position="60"/>
    </location>
</feature>
<evidence type="ECO:0000256" key="2">
    <source>
        <dbReference type="ARBA" id="ARBA00023231"/>
    </source>
</evidence>
<dbReference type="EMBL" id="HE663493">
    <property type="protein sequence ID" value="CCG09161.1"/>
    <property type="molecule type" value="Genomic_DNA"/>
</dbReference>
<sequence length="232" mass="25157">MIVLACPNASASATAAPATWFTPWATPSSTPPRPTTPPTTRPSPISFPLFPPPRRVRSMNAPPTARRLRLVETGIERGPVAGGRMKVALATHDMTHVNAHFNGARTLAIYEVTPDSYSFVEAIQFSEISKEDGRHAEDGEDRIKAKVEALKGVALLFVKAIGGPAAARVVQARIHPMKVAEDEPIPEVLERVRRMLGGNPPPWLRKILQAEAGPDSRPAFLDDEDDLPEGAR</sequence>
<dbReference type="Proteomes" id="UP000033220">
    <property type="component" value="Chromosome DSM 122"/>
</dbReference>
<dbReference type="CDD" id="cd00853">
    <property type="entry name" value="NifX"/>
    <property type="match status" value="1"/>
</dbReference>
<protein>
    <submittedName>
        <fullName evidence="6">Dinitrogenase iron-molybdenum cofactor biosynthesis</fullName>
    </submittedName>
</protein>
<proteinExistence type="inferred from homology"/>
<dbReference type="NCBIfam" id="TIGR02663">
    <property type="entry name" value="nifX"/>
    <property type="match status" value="1"/>
</dbReference>
<keyword evidence="2" id="KW-0535">Nitrogen fixation</keyword>
<feature type="signal peptide" evidence="4">
    <location>
        <begin position="1"/>
        <end position="15"/>
    </location>
</feature>
<evidence type="ECO:0000313" key="6">
    <source>
        <dbReference type="EMBL" id="CCG09161.1"/>
    </source>
</evidence>
<organism evidence="6 7">
    <name type="scientific">Pararhodospirillum photometricum DSM 122</name>
    <dbReference type="NCBI Taxonomy" id="1150469"/>
    <lineage>
        <taxon>Bacteria</taxon>
        <taxon>Pseudomonadati</taxon>
        <taxon>Pseudomonadota</taxon>
        <taxon>Alphaproteobacteria</taxon>
        <taxon>Rhodospirillales</taxon>
        <taxon>Rhodospirillaceae</taxon>
        <taxon>Pararhodospirillum</taxon>
    </lineage>
</organism>
<dbReference type="InterPro" id="IPR013480">
    <property type="entry name" value="NifX"/>
</dbReference>
<dbReference type="Pfam" id="PF02579">
    <property type="entry name" value="Nitro_FeMo-Co"/>
    <property type="match status" value="1"/>
</dbReference>
<dbReference type="SUPFAM" id="SSF53146">
    <property type="entry name" value="Nitrogenase accessory factor-like"/>
    <property type="match status" value="1"/>
</dbReference>
<dbReference type="GO" id="GO:0009399">
    <property type="term" value="P:nitrogen fixation"/>
    <property type="evidence" value="ECO:0007669"/>
    <property type="project" value="InterPro"/>
</dbReference>
<dbReference type="eggNOG" id="COG1433">
    <property type="taxonomic scope" value="Bacteria"/>
</dbReference>
<evidence type="ECO:0000256" key="3">
    <source>
        <dbReference type="SAM" id="MobiDB-lite"/>
    </source>
</evidence>
<dbReference type="PANTHER" id="PTHR33937">
    <property type="entry name" value="IRON-MOLYBDENUM PROTEIN-RELATED-RELATED"/>
    <property type="match status" value="1"/>
</dbReference>
<dbReference type="InterPro" id="IPR034169">
    <property type="entry name" value="NifX-like"/>
</dbReference>
<dbReference type="InterPro" id="IPR003731">
    <property type="entry name" value="Di-Nase_FeMo-co_biosynth"/>
</dbReference>
<feature type="domain" description="Dinitrogenase iron-molybdenum cofactor biosynthesis" evidence="5">
    <location>
        <begin position="96"/>
        <end position="193"/>
    </location>
</feature>
<comment type="similarity">
    <text evidence="1">Belongs to the NifX/NifY family.</text>
</comment>
<dbReference type="PANTHER" id="PTHR33937:SF1">
    <property type="entry name" value="IRON-MOLIBDENUM COFACTOR PROCESSING PROTEIN"/>
    <property type="match status" value="1"/>
</dbReference>
<evidence type="ECO:0000313" key="7">
    <source>
        <dbReference type="Proteomes" id="UP000033220"/>
    </source>
</evidence>
<reference evidence="6 7" key="1">
    <citation type="submission" date="2012-02" db="EMBL/GenBank/DDBJ databases">
        <title>Shotgun genome sequence of Phaeospirillum photometricum DSM 122.</title>
        <authorList>
            <person name="Duquesne K."/>
            <person name="Sturgis J."/>
        </authorList>
    </citation>
    <scope>NUCLEOTIDE SEQUENCE [LARGE SCALE GENOMIC DNA]</scope>
    <source>
        <strain evidence="7">DSM122</strain>
    </source>
</reference>
<feature type="compositionally biased region" description="Pro residues" evidence="3">
    <location>
        <begin position="29"/>
        <end position="41"/>
    </location>
</feature>
<dbReference type="HOGENOM" id="CLU_104194_3_0_5"/>
<dbReference type="PATRIC" id="fig|1150469.3.peg.2887"/>
<dbReference type="KEGG" id="rpm:RSPPHO_02535"/>
<dbReference type="STRING" id="1150469.RSPPHO_02535"/>
<accession>H6SMM6</accession>